<proteinExistence type="predicted"/>
<dbReference type="EMBL" id="RJNM01000006">
    <property type="protein sequence ID" value="RSI70955.1"/>
    <property type="molecule type" value="Genomic_DNA"/>
</dbReference>
<evidence type="ECO:0000313" key="2">
    <source>
        <dbReference type="Proteomes" id="UP000272687"/>
    </source>
</evidence>
<sequence>MPTKTFNDRLTSQDYIDIQKWDKILKDEDKSFENAKRRDRYHNLRSLDENISNEGRQTDRYELIASASLDGEQAYLYKELLETVHNYISTLPTNDQIIMFGKLGDKPISSSALSKIVECSDKTVTNHFKKHQEVLQDILKDYR</sequence>
<organism evidence="1 2">
    <name type="scientific">Streptococcus oralis</name>
    <dbReference type="NCBI Taxonomy" id="1303"/>
    <lineage>
        <taxon>Bacteria</taxon>
        <taxon>Bacillati</taxon>
        <taxon>Bacillota</taxon>
        <taxon>Bacilli</taxon>
        <taxon>Lactobacillales</taxon>
        <taxon>Streptococcaceae</taxon>
        <taxon>Streptococcus</taxon>
    </lineage>
</organism>
<dbReference type="RefSeq" id="WP_125413265.1">
    <property type="nucleotide sequence ID" value="NZ_RJNM01000006.1"/>
</dbReference>
<gene>
    <name evidence="1" type="ORF">D8860_04330</name>
</gene>
<evidence type="ECO:0000313" key="1">
    <source>
        <dbReference type="EMBL" id="RSI70955.1"/>
    </source>
</evidence>
<name>A0A428BZG4_STROR</name>
<reference evidence="1 2" key="1">
    <citation type="submission" date="2018-11" db="EMBL/GenBank/DDBJ databases">
        <title>Species Designations Belie Phenotypic and Genotypic Heterogeneity in Oral Streptococci.</title>
        <authorList>
            <person name="Velsko I."/>
        </authorList>
    </citation>
    <scope>NUCLEOTIDE SEQUENCE [LARGE SCALE GENOMIC DNA]</scope>
    <source>
        <strain evidence="1 2">BCC50</strain>
    </source>
</reference>
<comment type="caution">
    <text evidence="1">The sequence shown here is derived from an EMBL/GenBank/DDBJ whole genome shotgun (WGS) entry which is preliminary data.</text>
</comment>
<dbReference type="Proteomes" id="UP000272687">
    <property type="component" value="Unassembled WGS sequence"/>
</dbReference>
<dbReference type="AlphaFoldDB" id="A0A428BZG4"/>
<accession>A0A428BZG4</accession>
<protein>
    <submittedName>
        <fullName evidence="1">Uncharacterized protein</fullName>
    </submittedName>
</protein>